<dbReference type="AlphaFoldDB" id="A0AAV2Z1Z4"/>
<dbReference type="Proteomes" id="UP001146120">
    <property type="component" value="Unassembled WGS sequence"/>
</dbReference>
<feature type="region of interest" description="Disordered" evidence="1">
    <location>
        <begin position="1"/>
        <end position="23"/>
    </location>
</feature>
<gene>
    <name evidence="2" type="ORF">N0F65_001600</name>
</gene>
<reference evidence="2" key="2">
    <citation type="journal article" date="2023" name="Microbiol Resour">
        <title>Decontamination and Annotation of the Draft Genome Sequence of the Oomycete Lagenidium giganteum ARSEF 373.</title>
        <authorList>
            <person name="Morgan W.R."/>
            <person name="Tartar A."/>
        </authorList>
    </citation>
    <scope>NUCLEOTIDE SEQUENCE</scope>
    <source>
        <strain evidence="2">ARSEF 373</strain>
    </source>
</reference>
<accession>A0AAV2Z1Z4</accession>
<organism evidence="2 3">
    <name type="scientific">Lagenidium giganteum</name>
    <dbReference type="NCBI Taxonomy" id="4803"/>
    <lineage>
        <taxon>Eukaryota</taxon>
        <taxon>Sar</taxon>
        <taxon>Stramenopiles</taxon>
        <taxon>Oomycota</taxon>
        <taxon>Peronosporomycetes</taxon>
        <taxon>Pythiales</taxon>
        <taxon>Pythiaceae</taxon>
    </lineage>
</organism>
<protein>
    <submittedName>
        <fullName evidence="2">Uncharacterized protein</fullName>
    </submittedName>
</protein>
<evidence type="ECO:0000313" key="2">
    <source>
        <dbReference type="EMBL" id="DBA01361.1"/>
    </source>
</evidence>
<name>A0AAV2Z1Z4_9STRA</name>
<evidence type="ECO:0000313" key="3">
    <source>
        <dbReference type="Proteomes" id="UP001146120"/>
    </source>
</evidence>
<comment type="caution">
    <text evidence="2">The sequence shown here is derived from an EMBL/GenBank/DDBJ whole genome shotgun (WGS) entry which is preliminary data.</text>
</comment>
<evidence type="ECO:0000256" key="1">
    <source>
        <dbReference type="SAM" id="MobiDB-lite"/>
    </source>
</evidence>
<dbReference type="EMBL" id="DAKRPA010000049">
    <property type="protein sequence ID" value="DBA01361.1"/>
    <property type="molecule type" value="Genomic_DNA"/>
</dbReference>
<sequence>MPRGTTLTDFERGQILGLRQKAA</sequence>
<reference evidence="2" key="1">
    <citation type="submission" date="2022-11" db="EMBL/GenBank/DDBJ databases">
        <authorList>
            <person name="Morgan W.R."/>
            <person name="Tartar A."/>
        </authorList>
    </citation>
    <scope>NUCLEOTIDE SEQUENCE</scope>
    <source>
        <strain evidence="2">ARSEF 373</strain>
    </source>
</reference>
<dbReference type="Gene3D" id="1.10.10.60">
    <property type="entry name" value="Homeodomain-like"/>
    <property type="match status" value="1"/>
</dbReference>
<proteinExistence type="predicted"/>
<keyword evidence="3" id="KW-1185">Reference proteome</keyword>